<name>A0A383CPX6_9ZZZZ</name>
<organism evidence="1">
    <name type="scientific">marine metagenome</name>
    <dbReference type="NCBI Taxonomy" id="408172"/>
    <lineage>
        <taxon>unclassified sequences</taxon>
        <taxon>metagenomes</taxon>
        <taxon>ecological metagenomes</taxon>
    </lineage>
</organism>
<evidence type="ECO:0008006" key="2">
    <source>
        <dbReference type="Google" id="ProtNLM"/>
    </source>
</evidence>
<gene>
    <name evidence="1" type="ORF">METZ01_LOCUS487028</name>
</gene>
<protein>
    <recommendedName>
        <fullName evidence="2">Outer membrane protein beta-barrel domain-containing protein</fullName>
    </recommendedName>
</protein>
<accession>A0A383CPX6</accession>
<reference evidence="1" key="1">
    <citation type="submission" date="2018-05" db="EMBL/GenBank/DDBJ databases">
        <authorList>
            <person name="Lanie J.A."/>
            <person name="Ng W.-L."/>
            <person name="Kazmierczak K.M."/>
            <person name="Andrzejewski T.M."/>
            <person name="Davidsen T.M."/>
            <person name="Wayne K.J."/>
            <person name="Tettelin H."/>
            <person name="Glass J.I."/>
            <person name="Rusch D."/>
            <person name="Podicherti R."/>
            <person name="Tsui H.-C.T."/>
            <person name="Winkler M.E."/>
        </authorList>
    </citation>
    <scope>NUCLEOTIDE SEQUENCE</scope>
</reference>
<dbReference type="AlphaFoldDB" id="A0A383CPX6"/>
<proteinExistence type="predicted"/>
<evidence type="ECO:0000313" key="1">
    <source>
        <dbReference type="EMBL" id="SVE34174.1"/>
    </source>
</evidence>
<dbReference type="EMBL" id="UINC01210627">
    <property type="protein sequence ID" value="SVE34174.1"/>
    <property type="molecule type" value="Genomic_DNA"/>
</dbReference>
<sequence length="213" mass="24072">MIRRLIILLLIVGCVFAQQYNVVVILQNGSEIHGIIIEEKPNEYIKIQSGKNVFVFEFEEIELLTKELVKDKTWSFAGGFGTNRSLSLLGISKDFRIGNNFSFFLTAGIGTAMPGLGFTYQSDYNNNGINFSATTGLQHLDETRNSFNSALNYQWKLNNNLFISLGIMGGMFWDNYDVCNTSSSIYNKTTRVCNSISTTEQYILPTISFDFRL</sequence>